<dbReference type="HOGENOM" id="CLU_1268810_0_0_1"/>
<accession>M1DSX4</accession>
<evidence type="ECO:0000313" key="3">
    <source>
        <dbReference type="Proteomes" id="UP000011115"/>
    </source>
</evidence>
<dbReference type="EnsemblPlants" id="PGSC0003DMT400093881">
    <property type="protein sequence ID" value="PGSC0003DMT400093881"/>
    <property type="gene ID" value="PGSC0003DMG400043452"/>
</dbReference>
<evidence type="ECO:0000256" key="1">
    <source>
        <dbReference type="SAM" id="MobiDB-lite"/>
    </source>
</evidence>
<dbReference type="InParanoid" id="M1DSX4"/>
<dbReference type="Gramene" id="PGSC0003DMT400093881">
    <property type="protein sequence ID" value="PGSC0003DMT400093881"/>
    <property type="gene ID" value="PGSC0003DMG400043452"/>
</dbReference>
<reference evidence="2" key="2">
    <citation type="submission" date="2015-06" db="UniProtKB">
        <authorList>
            <consortium name="EnsemblPlants"/>
        </authorList>
    </citation>
    <scope>IDENTIFICATION</scope>
    <source>
        <strain evidence="2">DM1-3 516 R44</strain>
    </source>
</reference>
<proteinExistence type="predicted"/>
<reference evidence="3" key="1">
    <citation type="journal article" date="2011" name="Nature">
        <title>Genome sequence and analysis of the tuber crop potato.</title>
        <authorList>
            <consortium name="The Potato Genome Sequencing Consortium"/>
        </authorList>
    </citation>
    <scope>NUCLEOTIDE SEQUENCE [LARGE SCALE GENOMIC DNA]</scope>
    <source>
        <strain evidence="3">cv. DM1-3 516 R44</strain>
    </source>
</reference>
<evidence type="ECO:0000313" key="2">
    <source>
        <dbReference type="EnsemblPlants" id="PGSC0003DMT400093881"/>
    </source>
</evidence>
<dbReference type="PaxDb" id="4113-PGSC0003DMT400093881"/>
<protein>
    <submittedName>
        <fullName evidence="2">Gag-pol polyprotein</fullName>
    </submittedName>
</protein>
<organism evidence="2 3">
    <name type="scientific">Solanum tuberosum</name>
    <name type="common">Potato</name>
    <dbReference type="NCBI Taxonomy" id="4113"/>
    <lineage>
        <taxon>Eukaryota</taxon>
        <taxon>Viridiplantae</taxon>
        <taxon>Streptophyta</taxon>
        <taxon>Embryophyta</taxon>
        <taxon>Tracheophyta</taxon>
        <taxon>Spermatophyta</taxon>
        <taxon>Magnoliopsida</taxon>
        <taxon>eudicotyledons</taxon>
        <taxon>Gunneridae</taxon>
        <taxon>Pentapetalae</taxon>
        <taxon>asterids</taxon>
        <taxon>lamiids</taxon>
        <taxon>Solanales</taxon>
        <taxon>Solanaceae</taxon>
        <taxon>Solanoideae</taxon>
        <taxon>Solaneae</taxon>
        <taxon>Solanum</taxon>
    </lineage>
</organism>
<feature type="region of interest" description="Disordered" evidence="1">
    <location>
        <begin position="181"/>
        <end position="218"/>
    </location>
</feature>
<dbReference type="AlphaFoldDB" id="M1DSX4"/>
<sequence length="218" mass="23849">MSTSPEVVDHGTLHGPWPTSRAVLELVEARQSPPGPDVRPQDPSQAMCLSSTDAYSTLHLLVVKVQELSTQITHRSVPDLRFSSITGHQALSHRGVFQAPEPTQLGLSVVRTIWASVLHERKDVLDVVSEIFLLLNRINEAIVVGLSIQLQQHQQVARLRACRDGFNAFFKRGQTSQFMRECPKNMKGNGNRGNRAQSSLAAPVDKVSPKEATSGTGG</sequence>
<keyword evidence="3" id="KW-1185">Reference proteome</keyword>
<name>M1DSX4_SOLTU</name>
<dbReference type="Proteomes" id="UP000011115">
    <property type="component" value="Unassembled WGS sequence"/>
</dbReference>